<evidence type="ECO:0000313" key="2">
    <source>
        <dbReference type="EMBL" id="TQJ06215.1"/>
    </source>
</evidence>
<dbReference type="Proteomes" id="UP000316298">
    <property type="component" value="Unassembled WGS sequence"/>
</dbReference>
<name>A0A542DT84_9ACTN</name>
<dbReference type="AlphaFoldDB" id="A0A542DT84"/>
<keyword evidence="1" id="KW-0472">Membrane</keyword>
<keyword evidence="1" id="KW-0812">Transmembrane</keyword>
<sequence>MLEATIGRPNGRAGGINRLVVLSAVLATALVVGLLVGLKLWSSPGDPGSFPSSVQIEQQYGVRFSRIAVVGDGGLITLTYVVLDSEKATRFQSDVGHPPELRSEARDGGTKRVSVMKQGHSLRAGQTYYLVYQNTKGALRHGERATIQLGDLALRHAPVL</sequence>
<protein>
    <submittedName>
        <fullName evidence="2">Uncharacterized protein</fullName>
    </submittedName>
</protein>
<feature type="transmembrane region" description="Helical" evidence="1">
    <location>
        <begin position="61"/>
        <end position="83"/>
    </location>
</feature>
<dbReference type="RefSeq" id="WP_141860340.1">
    <property type="nucleotide sequence ID" value="NZ_BAAAKA010000014.1"/>
</dbReference>
<keyword evidence="3" id="KW-1185">Reference proteome</keyword>
<feature type="transmembrane region" description="Helical" evidence="1">
    <location>
        <begin position="20"/>
        <end position="41"/>
    </location>
</feature>
<comment type="caution">
    <text evidence="2">The sequence shown here is derived from an EMBL/GenBank/DDBJ whole genome shotgun (WGS) entry which is preliminary data.</text>
</comment>
<keyword evidence="1" id="KW-1133">Transmembrane helix</keyword>
<proteinExistence type="predicted"/>
<evidence type="ECO:0000313" key="3">
    <source>
        <dbReference type="Proteomes" id="UP000316298"/>
    </source>
</evidence>
<reference evidence="2 3" key="1">
    <citation type="submission" date="2019-06" db="EMBL/GenBank/DDBJ databases">
        <title>Sequencing the genomes of 1000 actinobacteria strains.</title>
        <authorList>
            <person name="Klenk H.-P."/>
        </authorList>
    </citation>
    <scope>NUCLEOTIDE SEQUENCE [LARGE SCALE GENOMIC DNA]</scope>
    <source>
        <strain evidence="2 3">DSM 17305</strain>
    </source>
</reference>
<dbReference type="EMBL" id="VFMM01000003">
    <property type="protein sequence ID" value="TQJ06215.1"/>
    <property type="molecule type" value="Genomic_DNA"/>
</dbReference>
<accession>A0A542DT84</accession>
<gene>
    <name evidence="2" type="ORF">FB475_5870</name>
</gene>
<evidence type="ECO:0000256" key="1">
    <source>
        <dbReference type="SAM" id="Phobius"/>
    </source>
</evidence>
<dbReference type="OrthoDB" id="4870456at2"/>
<organism evidence="2 3">
    <name type="scientific">Kribbella jejuensis</name>
    <dbReference type="NCBI Taxonomy" id="236068"/>
    <lineage>
        <taxon>Bacteria</taxon>
        <taxon>Bacillati</taxon>
        <taxon>Actinomycetota</taxon>
        <taxon>Actinomycetes</taxon>
        <taxon>Propionibacteriales</taxon>
        <taxon>Kribbellaceae</taxon>
        <taxon>Kribbella</taxon>
    </lineage>
</organism>